<dbReference type="SUPFAM" id="SSF54991">
    <property type="entry name" value="Anticodon-binding domain of PheRS"/>
    <property type="match status" value="1"/>
</dbReference>
<dbReference type="CDD" id="cd00769">
    <property type="entry name" value="PheRS_beta_core"/>
    <property type="match status" value="1"/>
</dbReference>
<dbReference type="GO" id="GO:0000287">
    <property type="term" value="F:magnesium ion binding"/>
    <property type="evidence" value="ECO:0007669"/>
    <property type="project" value="UniProtKB-UniRule"/>
</dbReference>
<dbReference type="InterPro" id="IPR045864">
    <property type="entry name" value="aa-tRNA-synth_II/BPL/LPL"/>
</dbReference>
<dbReference type="SUPFAM" id="SSF46955">
    <property type="entry name" value="Putative DNA-binding domain"/>
    <property type="match status" value="1"/>
</dbReference>
<dbReference type="GO" id="GO:0009328">
    <property type="term" value="C:phenylalanine-tRNA ligase complex"/>
    <property type="evidence" value="ECO:0007669"/>
    <property type="project" value="TreeGrafter"/>
</dbReference>
<dbReference type="EC" id="6.1.1.20" evidence="15"/>
<evidence type="ECO:0000256" key="8">
    <source>
        <dbReference type="ARBA" id="ARBA00022741"/>
    </source>
</evidence>
<dbReference type="PROSITE" id="PS50886">
    <property type="entry name" value="TRBD"/>
    <property type="match status" value="1"/>
</dbReference>
<organism evidence="20 21">
    <name type="scientific">Acetivibrio mesophilus</name>
    <dbReference type="NCBI Taxonomy" id="2487273"/>
    <lineage>
        <taxon>Bacteria</taxon>
        <taxon>Bacillati</taxon>
        <taxon>Bacillota</taxon>
        <taxon>Clostridia</taxon>
        <taxon>Eubacteriales</taxon>
        <taxon>Oscillospiraceae</taxon>
        <taxon>Acetivibrio</taxon>
    </lineage>
</organism>
<dbReference type="Pfam" id="PF03147">
    <property type="entry name" value="FDX-ACB"/>
    <property type="match status" value="1"/>
</dbReference>
<keyword evidence="11 16" id="KW-0694">RNA-binding</keyword>
<dbReference type="InterPro" id="IPR005121">
    <property type="entry name" value="Fdx_antiC-bd"/>
</dbReference>
<dbReference type="SUPFAM" id="SSF56037">
    <property type="entry name" value="PheT/TilS domain"/>
    <property type="match status" value="1"/>
</dbReference>
<feature type="binding site" evidence="15">
    <location>
        <position position="468"/>
    </location>
    <ligand>
        <name>Mg(2+)</name>
        <dbReference type="ChEBI" id="CHEBI:18420"/>
        <note>shared with alpha subunit</note>
    </ligand>
</feature>
<dbReference type="CDD" id="cd02796">
    <property type="entry name" value="tRNA_bind_bactPheRS"/>
    <property type="match status" value="1"/>
</dbReference>
<dbReference type="InterPro" id="IPR036690">
    <property type="entry name" value="Fdx_antiC-bd_sf"/>
</dbReference>
<dbReference type="GO" id="GO:0140096">
    <property type="term" value="F:catalytic activity, acting on a protein"/>
    <property type="evidence" value="ECO:0007669"/>
    <property type="project" value="UniProtKB-ARBA"/>
</dbReference>
<reference evidence="21" key="1">
    <citation type="submission" date="2018-11" db="EMBL/GenBank/DDBJ databases">
        <title>Genome sequencing of a novel mesophilic and cellulolytic organism within the genus Hungateiclostridium.</title>
        <authorList>
            <person name="Rettenmaier R."/>
            <person name="Liebl W."/>
            <person name="Zverlov V."/>
        </authorList>
    </citation>
    <scope>NUCLEOTIDE SEQUENCE [LARGE SCALE GENOMIC DNA]</scope>
    <source>
        <strain evidence="21">N2K1</strain>
    </source>
</reference>
<evidence type="ECO:0000256" key="2">
    <source>
        <dbReference type="ARBA" id="ARBA00008653"/>
    </source>
</evidence>
<dbReference type="Pfam" id="PF01588">
    <property type="entry name" value="tRNA_bind"/>
    <property type="match status" value="1"/>
</dbReference>
<dbReference type="InterPro" id="IPR033714">
    <property type="entry name" value="tRNA_bind_bactPheRS"/>
</dbReference>
<evidence type="ECO:0000259" key="18">
    <source>
        <dbReference type="PROSITE" id="PS51447"/>
    </source>
</evidence>
<dbReference type="SMART" id="SM00873">
    <property type="entry name" value="B3_4"/>
    <property type="match status" value="1"/>
</dbReference>
<protein>
    <recommendedName>
        <fullName evidence="15">Phenylalanine--tRNA ligase beta subunit</fullName>
        <ecNumber evidence="15">6.1.1.20</ecNumber>
    </recommendedName>
    <alternativeName>
        <fullName evidence="15">Phenylalanyl-tRNA synthetase beta subunit</fullName>
        <shortName evidence="15">PheRS</shortName>
    </alternativeName>
</protein>
<gene>
    <name evidence="15" type="primary">pheT</name>
    <name evidence="20" type="ORF">EFD62_13605</name>
</gene>
<dbReference type="HAMAP" id="MF_00283">
    <property type="entry name" value="Phe_tRNA_synth_beta1"/>
    <property type="match status" value="1"/>
</dbReference>
<comment type="cofactor">
    <cofactor evidence="15">
        <name>Mg(2+)</name>
        <dbReference type="ChEBI" id="CHEBI:18420"/>
    </cofactor>
    <text evidence="15">Binds 2 magnesium ions per tetramer.</text>
</comment>
<feature type="binding site" evidence="15">
    <location>
        <position position="467"/>
    </location>
    <ligand>
        <name>Mg(2+)</name>
        <dbReference type="ChEBI" id="CHEBI:18420"/>
        <note>shared with alpha subunit</note>
    </ligand>
</feature>
<sequence>MKAPIDWLKDYVDINVSPKEFADAMTMSGSKVEGIEVQGEDITKVVVGKILTIEKHPDADKLQVTKVDVGSEVIQIVTGAQNISVGDYIPVALVGSTLPGDKKISKGKLRGIESYGMMCSIEELGLTSEDYPDAPEDGIYILPKEEELGKDIKEVFGLNHKVIEFEITSNRPDCLSIIGLAREAAVTLKTEFKKPVIDLKEEGDDAAQYISVEVKDTELCPRFAARVVKDVKIGPSPKWMRDRLKAAGVRPINNIVDITNYVMLEYGQPMHAYDIKDIKGNKIVVRRAHEGETIKTLDDQDREIDSSMLVIADEERAIGVAGVMGGANSEIKEDTSTIVFEAANFNGTSVRLTAKKLGMRTEASGRFEKGLDAENVEAAINRAVELVEELGIGTVCKGLIDCYAKKKEPRTINLRVEKINDFLGTNIPKEEMIGILKALEFKVDENNMTVKVPSFREDVEREADIAEEIARFYGYNNIEATLLSGKAATLGRKTHKQIIEDLIKETMIACGLSEAFTYSFTSPKVFDKLNLPMDSELRKAIVISNPLGEDYSIMRTTTIPDMLGVISTNYNRRIEEARLFEMSRVYIPQSLPLNELPHEKPVLTLGMYGKLDFYDLKGVAEELFARLGIKDYEISPEKDNAIFHPGRTASLSIDGEYAGIIGEIHPDVAEKFECPERTYIGVIEIEVLVKKASMKCQYTALPKFPAVTRDIAMLVKDEVMVKQIEDVIKQRAGKILESIKLFDVYKGKQVSEGMKSVAYSITFRASDRTLTDEDVGKAMTKILDGLKRNLGAELR</sequence>
<feature type="domain" description="TRNA-binding" evidence="17">
    <location>
        <begin position="39"/>
        <end position="153"/>
    </location>
</feature>
<dbReference type="GO" id="GO:0005524">
    <property type="term" value="F:ATP binding"/>
    <property type="evidence" value="ECO:0007669"/>
    <property type="project" value="UniProtKB-UniRule"/>
</dbReference>
<evidence type="ECO:0000256" key="4">
    <source>
        <dbReference type="ARBA" id="ARBA00022490"/>
    </source>
</evidence>
<dbReference type="EMBL" id="RLII01000022">
    <property type="protein sequence ID" value="RXE58214.1"/>
    <property type="molecule type" value="Genomic_DNA"/>
</dbReference>
<feature type="binding site" evidence="15">
    <location>
        <position position="464"/>
    </location>
    <ligand>
        <name>Mg(2+)</name>
        <dbReference type="ChEBI" id="CHEBI:18420"/>
        <note>shared with alpha subunit</note>
    </ligand>
</feature>
<evidence type="ECO:0000256" key="13">
    <source>
        <dbReference type="ARBA" id="ARBA00023146"/>
    </source>
</evidence>
<dbReference type="RefSeq" id="WP_069194260.1">
    <property type="nucleotide sequence ID" value="NZ_RLII01000022.1"/>
</dbReference>
<dbReference type="InterPro" id="IPR041616">
    <property type="entry name" value="PheRS_beta_core"/>
</dbReference>
<dbReference type="Gene3D" id="2.40.50.140">
    <property type="entry name" value="Nucleic acid-binding proteins"/>
    <property type="match status" value="1"/>
</dbReference>
<evidence type="ECO:0000256" key="11">
    <source>
        <dbReference type="ARBA" id="ARBA00022884"/>
    </source>
</evidence>
<accession>A0A4Q0I1V6</accession>
<feature type="domain" description="B5" evidence="19">
    <location>
        <begin position="407"/>
        <end position="480"/>
    </location>
</feature>
<keyword evidence="8 15" id="KW-0547">Nucleotide-binding</keyword>
<dbReference type="FunFam" id="3.50.40.10:FF:000001">
    <property type="entry name" value="Phenylalanine--tRNA ligase beta subunit"/>
    <property type="match status" value="1"/>
</dbReference>
<dbReference type="InterPro" id="IPR004532">
    <property type="entry name" value="Phe-tRNA-ligase_IIc_bsu_bact"/>
</dbReference>
<dbReference type="InterPro" id="IPR045060">
    <property type="entry name" value="Phe-tRNA-ligase_IIc_bsu"/>
</dbReference>
<keyword evidence="21" id="KW-1185">Reference proteome</keyword>
<comment type="caution">
    <text evidence="20">The sequence shown here is derived from an EMBL/GenBank/DDBJ whole genome shotgun (WGS) entry which is preliminary data.</text>
</comment>
<dbReference type="Proteomes" id="UP000289166">
    <property type="component" value="Unassembled WGS sequence"/>
</dbReference>
<dbReference type="InterPro" id="IPR009061">
    <property type="entry name" value="DNA-bd_dom_put_sf"/>
</dbReference>
<comment type="similarity">
    <text evidence="2 15">Belongs to the phenylalanyl-tRNA synthetase beta subunit family. Type 1 subfamily.</text>
</comment>
<dbReference type="SMART" id="SM00874">
    <property type="entry name" value="B5"/>
    <property type="match status" value="1"/>
</dbReference>
<dbReference type="PANTHER" id="PTHR10947:SF0">
    <property type="entry name" value="PHENYLALANINE--TRNA LIGASE BETA SUBUNIT"/>
    <property type="match status" value="1"/>
</dbReference>
<dbReference type="SMART" id="SM00896">
    <property type="entry name" value="FDX-ACB"/>
    <property type="match status" value="1"/>
</dbReference>
<dbReference type="GO" id="GO:0016740">
    <property type="term" value="F:transferase activity"/>
    <property type="evidence" value="ECO:0007669"/>
    <property type="project" value="UniProtKB-ARBA"/>
</dbReference>
<keyword evidence="5 16" id="KW-0820">tRNA-binding</keyword>
<dbReference type="PROSITE" id="PS51447">
    <property type="entry name" value="FDX_ACB"/>
    <property type="match status" value="1"/>
</dbReference>
<dbReference type="InterPro" id="IPR012340">
    <property type="entry name" value="NA-bd_OB-fold"/>
</dbReference>
<evidence type="ECO:0000256" key="15">
    <source>
        <dbReference type="HAMAP-Rule" id="MF_00283"/>
    </source>
</evidence>
<evidence type="ECO:0000256" key="9">
    <source>
        <dbReference type="ARBA" id="ARBA00022840"/>
    </source>
</evidence>
<dbReference type="PANTHER" id="PTHR10947">
    <property type="entry name" value="PHENYLALANYL-TRNA SYNTHETASE BETA CHAIN AND LEUCINE-RICH REPEAT-CONTAINING PROTEIN 47"/>
    <property type="match status" value="1"/>
</dbReference>
<feature type="domain" description="FDX-ACB" evidence="18">
    <location>
        <begin position="702"/>
        <end position="795"/>
    </location>
</feature>
<dbReference type="PROSITE" id="PS51483">
    <property type="entry name" value="B5"/>
    <property type="match status" value="1"/>
</dbReference>
<comment type="subcellular location">
    <subcellularLocation>
        <location evidence="1 15">Cytoplasm</location>
    </subcellularLocation>
</comment>
<dbReference type="InterPro" id="IPR005146">
    <property type="entry name" value="B3/B4_tRNA-bd"/>
</dbReference>
<feature type="binding site" evidence="15">
    <location>
        <position position="458"/>
    </location>
    <ligand>
        <name>Mg(2+)</name>
        <dbReference type="ChEBI" id="CHEBI:18420"/>
        <note>shared with alpha subunit</note>
    </ligand>
</feature>
<keyword evidence="10 15" id="KW-0460">Magnesium</keyword>
<dbReference type="Gene3D" id="3.30.70.380">
    <property type="entry name" value="Ferrodoxin-fold anticodon-binding domain"/>
    <property type="match status" value="1"/>
</dbReference>
<keyword evidence="7 15" id="KW-0479">Metal-binding</keyword>
<evidence type="ECO:0000256" key="10">
    <source>
        <dbReference type="ARBA" id="ARBA00022842"/>
    </source>
</evidence>
<dbReference type="SUPFAM" id="SSF55681">
    <property type="entry name" value="Class II aaRS and biotin synthetases"/>
    <property type="match status" value="1"/>
</dbReference>
<evidence type="ECO:0000256" key="1">
    <source>
        <dbReference type="ARBA" id="ARBA00004496"/>
    </source>
</evidence>
<dbReference type="Gene3D" id="3.50.40.10">
    <property type="entry name" value="Phenylalanyl-trna Synthetase, Chain B, domain 3"/>
    <property type="match status" value="1"/>
</dbReference>
<dbReference type="NCBIfam" id="TIGR00472">
    <property type="entry name" value="pheT_bact"/>
    <property type="match status" value="1"/>
</dbReference>
<dbReference type="OrthoDB" id="9805455at2"/>
<dbReference type="InterPro" id="IPR005147">
    <property type="entry name" value="tRNA_synthase_B5-dom"/>
</dbReference>
<proteinExistence type="inferred from homology"/>
<dbReference type="GO" id="GO:0000049">
    <property type="term" value="F:tRNA binding"/>
    <property type="evidence" value="ECO:0007669"/>
    <property type="project" value="UniProtKB-UniRule"/>
</dbReference>
<dbReference type="GO" id="GO:0006432">
    <property type="term" value="P:phenylalanyl-tRNA aminoacylation"/>
    <property type="evidence" value="ECO:0007669"/>
    <property type="project" value="UniProtKB-UniRule"/>
</dbReference>
<dbReference type="Pfam" id="PF17759">
    <property type="entry name" value="tRNA_synthFbeta"/>
    <property type="match status" value="1"/>
</dbReference>
<evidence type="ECO:0000259" key="19">
    <source>
        <dbReference type="PROSITE" id="PS51483"/>
    </source>
</evidence>
<dbReference type="NCBIfam" id="NF045760">
    <property type="entry name" value="YtpR"/>
    <property type="match status" value="1"/>
</dbReference>
<comment type="subunit">
    <text evidence="3 15">Tetramer of two alpha and two beta subunits.</text>
</comment>
<evidence type="ECO:0000313" key="21">
    <source>
        <dbReference type="Proteomes" id="UP000289166"/>
    </source>
</evidence>
<dbReference type="InterPro" id="IPR020825">
    <property type="entry name" value="Phe-tRNA_synthase-like_B3/B4"/>
</dbReference>
<evidence type="ECO:0000256" key="3">
    <source>
        <dbReference type="ARBA" id="ARBA00011209"/>
    </source>
</evidence>
<dbReference type="FunFam" id="2.40.50.140:FF:000045">
    <property type="entry name" value="Phenylalanine--tRNA ligase beta subunit"/>
    <property type="match status" value="1"/>
</dbReference>
<name>A0A4Q0I1V6_9FIRM</name>
<evidence type="ECO:0000256" key="7">
    <source>
        <dbReference type="ARBA" id="ARBA00022723"/>
    </source>
</evidence>
<evidence type="ECO:0000256" key="16">
    <source>
        <dbReference type="PROSITE-ProRule" id="PRU00209"/>
    </source>
</evidence>
<evidence type="ECO:0000256" key="12">
    <source>
        <dbReference type="ARBA" id="ARBA00022917"/>
    </source>
</evidence>
<keyword evidence="6 15" id="KW-0436">Ligase</keyword>
<keyword evidence="12 15" id="KW-0648">Protein biosynthesis</keyword>
<evidence type="ECO:0000256" key="6">
    <source>
        <dbReference type="ARBA" id="ARBA00022598"/>
    </source>
</evidence>
<dbReference type="InterPro" id="IPR002547">
    <property type="entry name" value="tRNA-bd_dom"/>
</dbReference>
<evidence type="ECO:0000259" key="17">
    <source>
        <dbReference type="PROSITE" id="PS50886"/>
    </source>
</evidence>
<evidence type="ECO:0000313" key="20">
    <source>
        <dbReference type="EMBL" id="RXE58214.1"/>
    </source>
</evidence>
<comment type="catalytic activity">
    <reaction evidence="14 15">
        <text>tRNA(Phe) + L-phenylalanine + ATP = L-phenylalanyl-tRNA(Phe) + AMP + diphosphate + H(+)</text>
        <dbReference type="Rhea" id="RHEA:19413"/>
        <dbReference type="Rhea" id="RHEA-COMP:9668"/>
        <dbReference type="Rhea" id="RHEA-COMP:9699"/>
        <dbReference type="ChEBI" id="CHEBI:15378"/>
        <dbReference type="ChEBI" id="CHEBI:30616"/>
        <dbReference type="ChEBI" id="CHEBI:33019"/>
        <dbReference type="ChEBI" id="CHEBI:58095"/>
        <dbReference type="ChEBI" id="CHEBI:78442"/>
        <dbReference type="ChEBI" id="CHEBI:78531"/>
        <dbReference type="ChEBI" id="CHEBI:456215"/>
        <dbReference type="EC" id="6.1.1.20"/>
    </reaction>
</comment>
<dbReference type="Gene3D" id="3.30.56.10">
    <property type="match status" value="2"/>
</dbReference>
<keyword evidence="13 15" id="KW-0030">Aminoacyl-tRNA synthetase</keyword>
<evidence type="ECO:0000256" key="14">
    <source>
        <dbReference type="ARBA" id="ARBA00049255"/>
    </source>
</evidence>
<dbReference type="Gene3D" id="3.30.930.10">
    <property type="entry name" value="Bira Bifunctional Protein, Domain 2"/>
    <property type="match status" value="1"/>
</dbReference>
<dbReference type="FunFam" id="3.30.70.380:FF:000001">
    <property type="entry name" value="Phenylalanine--tRNA ligase beta subunit"/>
    <property type="match status" value="1"/>
</dbReference>
<dbReference type="Pfam" id="PF03484">
    <property type="entry name" value="B5"/>
    <property type="match status" value="1"/>
</dbReference>
<dbReference type="SUPFAM" id="SSF50249">
    <property type="entry name" value="Nucleic acid-binding proteins"/>
    <property type="match status" value="1"/>
</dbReference>
<dbReference type="GO" id="GO:0004826">
    <property type="term" value="F:phenylalanine-tRNA ligase activity"/>
    <property type="evidence" value="ECO:0007669"/>
    <property type="project" value="UniProtKB-UniRule"/>
</dbReference>
<dbReference type="AlphaFoldDB" id="A0A4Q0I1V6"/>
<evidence type="ECO:0000256" key="5">
    <source>
        <dbReference type="ARBA" id="ARBA00022555"/>
    </source>
</evidence>
<dbReference type="FunFam" id="3.30.56.10:FF:000002">
    <property type="entry name" value="Phenylalanine--tRNA ligase beta subunit"/>
    <property type="match status" value="1"/>
</dbReference>
<dbReference type="Pfam" id="PF03483">
    <property type="entry name" value="B3_4"/>
    <property type="match status" value="1"/>
</dbReference>
<keyword evidence="9 15" id="KW-0067">ATP-binding</keyword>
<keyword evidence="4 15" id="KW-0963">Cytoplasm</keyword>